<dbReference type="CDD" id="cd01647">
    <property type="entry name" value="RT_LTR"/>
    <property type="match status" value="1"/>
</dbReference>
<evidence type="ECO:0000259" key="1">
    <source>
        <dbReference type="Pfam" id="PF00078"/>
    </source>
</evidence>
<dbReference type="InterPro" id="IPR043128">
    <property type="entry name" value="Rev_trsase/Diguanyl_cyclase"/>
</dbReference>
<name>A0A388KD76_CHABU</name>
<feature type="domain" description="Reverse transcriptase" evidence="1">
    <location>
        <begin position="279"/>
        <end position="362"/>
    </location>
</feature>
<dbReference type="InterPro" id="IPR053134">
    <property type="entry name" value="RNA-dir_DNA_polymerase"/>
</dbReference>
<gene>
    <name evidence="2" type="ORF">CBR_g1132</name>
</gene>
<keyword evidence="3" id="KW-1185">Reference proteome</keyword>
<dbReference type="OrthoDB" id="1738613at2759"/>
<dbReference type="PANTHER" id="PTHR24559">
    <property type="entry name" value="TRANSPOSON TY3-I GAG-POL POLYPROTEIN"/>
    <property type="match status" value="1"/>
</dbReference>
<organism evidence="2 3">
    <name type="scientific">Chara braunii</name>
    <name type="common">Braun's stonewort</name>
    <dbReference type="NCBI Taxonomy" id="69332"/>
    <lineage>
        <taxon>Eukaryota</taxon>
        <taxon>Viridiplantae</taxon>
        <taxon>Streptophyta</taxon>
        <taxon>Charophyceae</taxon>
        <taxon>Charales</taxon>
        <taxon>Characeae</taxon>
        <taxon>Chara</taxon>
    </lineage>
</organism>
<protein>
    <recommendedName>
        <fullName evidence="1">Reverse transcriptase domain-containing protein</fullName>
    </recommendedName>
</protein>
<evidence type="ECO:0000313" key="3">
    <source>
        <dbReference type="Proteomes" id="UP000265515"/>
    </source>
</evidence>
<evidence type="ECO:0000313" key="2">
    <source>
        <dbReference type="EMBL" id="GBG68012.1"/>
    </source>
</evidence>
<proteinExistence type="predicted"/>
<reference evidence="2 3" key="1">
    <citation type="journal article" date="2018" name="Cell">
        <title>The Chara Genome: Secondary Complexity and Implications for Plant Terrestrialization.</title>
        <authorList>
            <person name="Nishiyama T."/>
            <person name="Sakayama H."/>
            <person name="Vries J.D."/>
            <person name="Buschmann H."/>
            <person name="Saint-Marcoux D."/>
            <person name="Ullrich K.K."/>
            <person name="Haas F.B."/>
            <person name="Vanderstraeten L."/>
            <person name="Becker D."/>
            <person name="Lang D."/>
            <person name="Vosolsobe S."/>
            <person name="Rombauts S."/>
            <person name="Wilhelmsson P.K.I."/>
            <person name="Janitza P."/>
            <person name="Kern R."/>
            <person name="Heyl A."/>
            <person name="Rumpler F."/>
            <person name="Villalobos L.I.A.C."/>
            <person name="Clay J.M."/>
            <person name="Skokan R."/>
            <person name="Toyoda A."/>
            <person name="Suzuki Y."/>
            <person name="Kagoshima H."/>
            <person name="Schijlen E."/>
            <person name="Tajeshwar N."/>
            <person name="Catarino B."/>
            <person name="Hetherington A.J."/>
            <person name="Saltykova A."/>
            <person name="Bonnot C."/>
            <person name="Breuninger H."/>
            <person name="Symeonidi A."/>
            <person name="Radhakrishnan G.V."/>
            <person name="Van Nieuwerburgh F."/>
            <person name="Deforce D."/>
            <person name="Chang C."/>
            <person name="Karol K.G."/>
            <person name="Hedrich R."/>
            <person name="Ulvskov P."/>
            <person name="Glockner G."/>
            <person name="Delwiche C.F."/>
            <person name="Petrasek J."/>
            <person name="Van de Peer Y."/>
            <person name="Friml J."/>
            <person name="Beilby M."/>
            <person name="Dolan L."/>
            <person name="Kohara Y."/>
            <person name="Sugano S."/>
            <person name="Fujiyama A."/>
            <person name="Delaux P.-M."/>
            <person name="Quint M."/>
            <person name="TheiBen G."/>
            <person name="Hagemann M."/>
            <person name="Harholt J."/>
            <person name="Dunand C."/>
            <person name="Zachgo S."/>
            <person name="Langdale J."/>
            <person name="Maumus F."/>
            <person name="Straeten D.V.D."/>
            <person name="Gould S.B."/>
            <person name="Rensing S.A."/>
        </authorList>
    </citation>
    <scope>NUCLEOTIDE SEQUENCE [LARGE SCALE GENOMIC DNA]</scope>
    <source>
        <strain evidence="2 3">S276</strain>
    </source>
</reference>
<dbReference type="Gene3D" id="3.30.70.270">
    <property type="match status" value="2"/>
</dbReference>
<dbReference type="Pfam" id="PF00078">
    <property type="entry name" value="RVT_1"/>
    <property type="match status" value="1"/>
</dbReference>
<dbReference type="Proteomes" id="UP000265515">
    <property type="component" value="Unassembled WGS sequence"/>
</dbReference>
<dbReference type="InterPro" id="IPR000477">
    <property type="entry name" value="RT_dom"/>
</dbReference>
<dbReference type="CDD" id="cd00303">
    <property type="entry name" value="retropepsin_like"/>
    <property type="match status" value="1"/>
</dbReference>
<dbReference type="AlphaFoldDB" id="A0A388KD76"/>
<comment type="caution">
    <text evidence="2">The sequence shown here is derived from an EMBL/GenBank/DDBJ whole genome shotgun (WGS) entry which is preliminary data.</text>
</comment>
<dbReference type="PANTHER" id="PTHR24559:SF444">
    <property type="entry name" value="REVERSE TRANSCRIPTASE DOMAIN-CONTAINING PROTEIN"/>
    <property type="match status" value="1"/>
</dbReference>
<dbReference type="Gramene" id="GBG68012">
    <property type="protein sequence ID" value="GBG68012"/>
    <property type="gene ID" value="CBR_g1132"/>
</dbReference>
<accession>A0A388KD76</accession>
<dbReference type="InterPro" id="IPR043502">
    <property type="entry name" value="DNA/RNA_pol_sf"/>
</dbReference>
<dbReference type="InterPro" id="IPR021109">
    <property type="entry name" value="Peptidase_aspartic_dom_sf"/>
</dbReference>
<sequence length="407" mass="46423">MAELRNYLHAAVPAPLMEDGVVVVDLRKYIAKIDREYATQRYDDTDAPLHNVRIQIRKPTCSALIDCEVTRNYINQDLITRAGLGPCIRRKSQPTQVTLTDGRTHKSIDQCIDSVPVYFAPLAREVVSFDILDTKFDMILGMTWRRSEDHPMNFYLCTVHVRDWNGALVPCTVPPPHPSIGCHVVSAASIRNSIAQNDVEEMGICFLHALAPPDEPVAKQPPNPRIVQLFYSYGDVFEAPAGIVPNRLIRHEIILEDGAIPPRGCIYRMSEEELEVVRTQLERVIMPFGLTNAPATFQATMTTEFRDMLDQFVLIYLDDILMYSRTLDEHIVHLRVVLDRLLTAKANRAKCEFAQQELEYLCHFVTPQGIRPLADKIKVIQDWPEPTNTTEVRSFMGLARYYQRFIG</sequence>
<dbReference type="EMBL" id="BFEA01000095">
    <property type="protein sequence ID" value="GBG68012.1"/>
    <property type="molecule type" value="Genomic_DNA"/>
</dbReference>
<dbReference type="SUPFAM" id="SSF56672">
    <property type="entry name" value="DNA/RNA polymerases"/>
    <property type="match status" value="1"/>
</dbReference>
<dbReference type="Gene3D" id="2.40.70.10">
    <property type="entry name" value="Acid Proteases"/>
    <property type="match status" value="1"/>
</dbReference>